<sequence length="113" mass="12897">MKQSKTKIYDIISWISLVAILSIILLMALLNLNQHVATFMAAILILFCIIASISSSFVYKELYEYDKTSLFIPRRFGIGWSINPNSPIGRAIWFIVVALLVVLFIWVLILSLF</sequence>
<feature type="transmembrane region" description="Helical" evidence="1">
    <location>
        <begin position="91"/>
        <end position="112"/>
    </location>
</feature>
<proteinExistence type="predicted"/>
<evidence type="ECO:0000313" key="2">
    <source>
        <dbReference type="EMBL" id="MQW40604.1"/>
    </source>
</evidence>
<dbReference type="OrthoDB" id="9808690at2"/>
<feature type="transmembrane region" description="Helical" evidence="1">
    <location>
        <begin position="12"/>
        <end position="30"/>
    </location>
</feature>
<comment type="caution">
    <text evidence="2">The sequence shown here is derived from an EMBL/GenBank/DDBJ whole genome shotgun (WGS) entry which is preliminary data.</text>
</comment>
<keyword evidence="1" id="KW-1133">Transmembrane helix</keyword>
<evidence type="ECO:0000313" key="3">
    <source>
        <dbReference type="Proteomes" id="UP000439550"/>
    </source>
</evidence>
<keyword evidence="1" id="KW-0472">Membrane</keyword>
<feature type="transmembrane region" description="Helical" evidence="1">
    <location>
        <begin position="36"/>
        <end position="59"/>
    </location>
</feature>
<dbReference type="RefSeq" id="WP_153497228.1">
    <property type="nucleotide sequence ID" value="NZ_CBCRWP010000026.1"/>
</dbReference>
<keyword evidence="1" id="KW-0812">Transmembrane</keyword>
<evidence type="ECO:0000256" key="1">
    <source>
        <dbReference type="SAM" id="Phobius"/>
    </source>
</evidence>
<organism evidence="2 3">
    <name type="scientific">Lactococcus hircilactis</name>
    <dbReference type="NCBI Taxonomy" id="1494462"/>
    <lineage>
        <taxon>Bacteria</taxon>
        <taxon>Bacillati</taxon>
        <taxon>Bacillota</taxon>
        <taxon>Bacilli</taxon>
        <taxon>Lactobacillales</taxon>
        <taxon>Streptococcaceae</taxon>
        <taxon>Lactococcus</taxon>
    </lineage>
</organism>
<keyword evidence="3" id="KW-1185">Reference proteome</keyword>
<reference evidence="2 3" key="1">
    <citation type="submission" date="2019-10" db="EMBL/GenBank/DDBJ databases">
        <authorList>
            <person name="Dong K."/>
        </authorList>
    </citation>
    <scope>NUCLEOTIDE SEQUENCE [LARGE SCALE GENOMIC DNA]</scope>
    <source>
        <strain evidence="2 3">DSM 28960</strain>
    </source>
</reference>
<accession>A0A7X1ZA19</accession>
<protein>
    <submittedName>
        <fullName evidence="2">Uncharacterized protein</fullName>
    </submittedName>
</protein>
<dbReference type="EMBL" id="WITJ01000024">
    <property type="protein sequence ID" value="MQW40604.1"/>
    <property type="molecule type" value="Genomic_DNA"/>
</dbReference>
<gene>
    <name evidence="2" type="ORF">GHI93_11835</name>
</gene>
<dbReference type="AlphaFoldDB" id="A0A7X1ZA19"/>
<dbReference type="Proteomes" id="UP000439550">
    <property type="component" value="Unassembled WGS sequence"/>
</dbReference>
<name>A0A7X1ZA19_9LACT</name>